<dbReference type="Proteomes" id="UP000198661">
    <property type="component" value="Unassembled WGS sequence"/>
</dbReference>
<dbReference type="AlphaFoldDB" id="A0A1I2KV78"/>
<sequence>MALTDEEKETVIQFDESRDKAILYTASWNVARRVRRAGYRPIKKTPGGWWFEIPLDAMSIQGEKLTPTASGS</sequence>
<evidence type="ECO:0000313" key="1">
    <source>
        <dbReference type="EMBL" id="SFF70239.1"/>
    </source>
</evidence>
<dbReference type="RefSeq" id="WP_092035682.1">
    <property type="nucleotide sequence ID" value="NZ_FOOK01000003.1"/>
</dbReference>
<reference evidence="1 2" key="1">
    <citation type="submission" date="2016-10" db="EMBL/GenBank/DDBJ databases">
        <authorList>
            <person name="de Groot N.N."/>
        </authorList>
    </citation>
    <scope>NUCLEOTIDE SEQUENCE [LARGE SCALE GENOMIC DNA]</scope>
    <source>
        <strain evidence="1 2">DSM 44945</strain>
    </source>
</reference>
<keyword evidence="2" id="KW-1185">Reference proteome</keyword>
<evidence type="ECO:0000313" key="2">
    <source>
        <dbReference type="Proteomes" id="UP000198661"/>
    </source>
</evidence>
<dbReference type="OrthoDB" id="2989867at2"/>
<accession>A0A1I2KV78</accession>
<proteinExistence type="predicted"/>
<organism evidence="1 2">
    <name type="scientific">Planifilum fulgidum</name>
    <dbReference type="NCBI Taxonomy" id="201973"/>
    <lineage>
        <taxon>Bacteria</taxon>
        <taxon>Bacillati</taxon>
        <taxon>Bacillota</taxon>
        <taxon>Bacilli</taxon>
        <taxon>Bacillales</taxon>
        <taxon>Thermoactinomycetaceae</taxon>
        <taxon>Planifilum</taxon>
    </lineage>
</organism>
<gene>
    <name evidence="1" type="ORF">SAMN04488025_10330</name>
</gene>
<dbReference type="EMBL" id="FOOK01000003">
    <property type="protein sequence ID" value="SFF70239.1"/>
    <property type="molecule type" value="Genomic_DNA"/>
</dbReference>
<protein>
    <submittedName>
        <fullName evidence="1">Uncharacterized protein</fullName>
    </submittedName>
</protein>
<name>A0A1I2KV78_9BACL</name>